<sequence>MSRTQMLQIQFNAVTLGYEKKRVVEGLSLAIHSGDYLGVIGENGVGKSTFIKTLLGLIPPISGQIQWGERLCPSGVGYLPQMTGASRNFPAIVKEIVLSGRLGHMGHRPFYSGMDRQIAQNAMEQVGIAGLEKQPFGRLSGGQQQRVLLARALCAASDLLVLDEPVSGLDPESRGAFYTLVKQLNRTLGVSIIMVSHDITAVVQQTSHILHLDRSPRFYGSREDYVKSAVGKAYLAASKREV</sequence>
<gene>
    <name evidence="6" type="ORF">SAMN04488579_103143</name>
</gene>
<keyword evidence="2" id="KW-0813">Transport</keyword>
<name>A0A1H3CL89_EUBBA</name>
<dbReference type="InterPro" id="IPR027417">
    <property type="entry name" value="P-loop_NTPase"/>
</dbReference>
<dbReference type="InterPro" id="IPR003439">
    <property type="entry name" value="ABC_transporter-like_ATP-bd"/>
</dbReference>
<keyword evidence="3" id="KW-0547">Nucleotide-binding</keyword>
<evidence type="ECO:0000256" key="1">
    <source>
        <dbReference type="ARBA" id="ARBA00005417"/>
    </source>
</evidence>
<dbReference type="PANTHER" id="PTHR42734:SF17">
    <property type="entry name" value="METAL TRANSPORT SYSTEM ATP-BINDING PROTEIN TM_0124-RELATED"/>
    <property type="match status" value="1"/>
</dbReference>
<dbReference type="CDD" id="cd03235">
    <property type="entry name" value="ABC_Metallic_Cations"/>
    <property type="match status" value="1"/>
</dbReference>
<dbReference type="InterPro" id="IPR050153">
    <property type="entry name" value="Metal_Ion_Import_ABC"/>
</dbReference>
<dbReference type="InterPro" id="IPR017871">
    <property type="entry name" value="ABC_transporter-like_CS"/>
</dbReference>
<dbReference type="PROSITE" id="PS50893">
    <property type="entry name" value="ABC_TRANSPORTER_2"/>
    <property type="match status" value="1"/>
</dbReference>
<proteinExistence type="inferred from homology"/>
<keyword evidence="4 6" id="KW-0067">ATP-binding</keyword>
<dbReference type="STRING" id="1528.SAMN04488579_103143"/>
<dbReference type="AlphaFoldDB" id="A0A1H3CL89"/>
<evidence type="ECO:0000313" key="6">
    <source>
        <dbReference type="EMBL" id="SDX54846.1"/>
    </source>
</evidence>
<dbReference type="GO" id="GO:0005524">
    <property type="term" value="F:ATP binding"/>
    <property type="evidence" value="ECO:0007669"/>
    <property type="project" value="UniProtKB-KW"/>
</dbReference>
<dbReference type="SMART" id="SM00382">
    <property type="entry name" value="AAA"/>
    <property type="match status" value="1"/>
</dbReference>
<protein>
    <submittedName>
        <fullName evidence="6">Zinc transport system ATP-binding protein</fullName>
    </submittedName>
</protein>
<dbReference type="RefSeq" id="WP_242873490.1">
    <property type="nucleotide sequence ID" value="NZ_FNOU01000003.1"/>
</dbReference>
<feature type="domain" description="ABC transporter" evidence="5">
    <location>
        <begin position="9"/>
        <end position="239"/>
    </location>
</feature>
<dbReference type="Proteomes" id="UP000199652">
    <property type="component" value="Unassembled WGS sequence"/>
</dbReference>
<dbReference type="SUPFAM" id="SSF52540">
    <property type="entry name" value="P-loop containing nucleoside triphosphate hydrolases"/>
    <property type="match status" value="1"/>
</dbReference>
<dbReference type="PANTHER" id="PTHR42734">
    <property type="entry name" value="METAL TRANSPORT SYSTEM ATP-BINDING PROTEIN TM_0124-RELATED"/>
    <property type="match status" value="1"/>
</dbReference>
<reference evidence="7" key="1">
    <citation type="submission" date="2016-10" db="EMBL/GenBank/DDBJ databases">
        <authorList>
            <person name="Varghese N."/>
            <person name="Submissions S."/>
        </authorList>
    </citation>
    <scope>NUCLEOTIDE SEQUENCE [LARGE SCALE GENOMIC DNA]</scope>
    <source>
        <strain evidence="7">VPI 5359</strain>
    </source>
</reference>
<evidence type="ECO:0000256" key="4">
    <source>
        <dbReference type="ARBA" id="ARBA00022840"/>
    </source>
</evidence>
<keyword evidence="7" id="KW-1185">Reference proteome</keyword>
<dbReference type="PROSITE" id="PS00211">
    <property type="entry name" value="ABC_TRANSPORTER_1"/>
    <property type="match status" value="1"/>
</dbReference>
<evidence type="ECO:0000256" key="3">
    <source>
        <dbReference type="ARBA" id="ARBA00022741"/>
    </source>
</evidence>
<dbReference type="GO" id="GO:0016887">
    <property type="term" value="F:ATP hydrolysis activity"/>
    <property type="evidence" value="ECO:0007669"/>
    <property type="project" value="InterPro"/>
</dbReference>
<organism evidence="6 7">
    <name type="scientific">Eubacterium barkeri</name>
    <name type="common">Clostridium barkeri</name>
    <dbReference type="NCBI Taxonomy" id="1528"/>
    <lineage>
        <taxon>Bacteria</taxon>
        <taxon>Bacillati</taxon>
        <taxon>Bacillota</taxon>
        <taxon>Clostridia</taxon>
        <taxon>Eubacteriales</taxon>
        <taxon>Eubacteriaceae</taxon>
        <taxon>Eubacterium</taxon>
    </lineage>
</organism>
<dbReference type="Gene3D" id="3.40.50.300">
    <property type="entry name" value="P-loop containing nucleotide triphosphate hydrolases"/>
    <property type="match status" value="1"/>
</dbReference>
<evidence type="ECO:0000256" key="2">
    <source>
        <dbReference type="ARBA" id="ARBA00022448"/>
    </source>
</evidence>
<accession>A0A1H3CL89</accession>
<dbReference type="Pfam" id="PF00005">
    <property type="entry name" value="ABC_tran"/>
    <property type="match status" value="1"/>
</dbReference>
<dbReference type="EMBL" id="FNOU01000003">
    <property type="protein sequence ID" value="SDX54846.1"/>
    <property type="molecule type" value="Genomic_DNA"/>
</dbReference>
<comment type="similarity">
    <text evidence="1">Belongs to the ABC transporter superfamily.</text>
</comment>
<evidence type="ECO:0000259" key="5">
    <source>
        <dbReference type="PROSITE" id="PS50893"/>
    </source>
</evidence>
<evidence type="ECO:0000313" key="7">
    <source>
        <dbReference type="Proteomes" id="UP000199652"/>
    </source>
</evidence>
<dbReference type="InterPro" id="IPR003593">
    <property type="entry name" value="AAA+_ATPase"/>
</dbReference>